<name>A0A830B6H8_9LAMI</name>
<organism evidence="1 2">
    <name type="scientific">Phtheirospermum japonicum</name>
    <dbReference type="NCBI Taxonomy" id="374723"/>
    <lineage>
        <taxon>Eukaryota</taxon>
        <taxon>Viridiplantae</taxon>
        <taxon>Streptophyta</taxon>
        <taxon>Embryophyta</taxon>
        <taxon>Tracheophyta</taxon>
        <taxon>Spermatophyta</taxon>
        <taxon>Magnoliopsida</taxon>
        <taxon>eudicotyledons</taxon>
        <taxon>Gunneridae</taxon>
        <taxon>Pentapetalae</taxon>
        <taxon>asterids</taxon>
        <taxon>lamiids</taxon>
        <taxon>Lamiales</taxon>
        <taxon>Orobanchaceae</taxon>
        <taxon>Orobanchaceae incertae sedis</taxon>
        <taxon>Phtheirospermum</taxon>
    </lineage>
</organism>
<proteinExistence type="predicted"/>
<dbReference type="SUPFAM" id="SSF55961">
    <property type="entry name" value="Bet v1-like"/>
    <property type="match status" value="1"/>
</dbReference>
<protein>
    <submittedName>
        <fullName evidence="1">Abscisic acid receptor pyl2</fullName>
    </submittedName>
</protein>
<dbReference type="Gene3D" id="3.30.530.20">
    <property type="match status" value="1"/>
</dbReference>
<keyword evidence="1" id="KW-0675">Receptor</keyword>
<dbReference type="AlphaFoldDB" id="A0A830B6H8"/>
<sequence length="92" mass="10356">MQMLEILHKESRVISLWVVYGKHRLNNYPSVMSVNGFVGGDGKAYTVVLESYIVNIPEGNTGEYTMMFMDTMVKLNLQKLGMVAIANMHGNE</sequence>
<dbReference type="OrthoDB" id="4436220at2759"/>
<evidence type="ECO:0000313" key="1">
    <source>
        <dbReference type="EMBL" id="GFP81392.1"/>
    </source>
</evidence>
<accession>A0A830B6H8</accession>
<keyword evidence="2" id="KW-1185">Reference proteome</keyword>
<evidence type="ECO:0000313" key="2">
    <source>
        <dbReference type="Proteomes" id="UP000653305"/>
    </source>
</evidence>
<dbReference type="EMBL" id="BMAC01000029">
    <property type="protein sequence ID" value="GFP81392.1"/>
    <property type="molecule type" value="Genomic_DNA"/>
</dbReference>
<dbReference type="Proteomes" id="UP000653305">
    <property type="component" value="Unassembled WGS sequence"/>
</dbReference>
<comment type="caution">
    <text evidence="1">The sequence shown here is derived from an EMBL/GenBank/DDBJ whole genome shotgun (WGS) entry which is preliminary data.</text>
</comment>
<gene>
    <name evidence="1" type="ORF">PHJA_000282500</name>
</gene>
<dbReference type="InterPro" id="IPR023393">
    <property type="entry name" value="START-like_dom_sf"/>
</dbReference>
<reference evidence="1" key="1">
    <citation type="submission" date="2020-07" db="EMBL/GenBank/DDBJ databases">
        <title>Ethylene signaling mediates host invasion by parasitic plants.</title>
        <authorList>
            <person name="Yoshida S."/>
        </authorList>
    </citation>
    <scope>NUCLEOTIDE SEQUENCE</scope>
    <source>
        <strain evidence="1">Okayama</strain>
    </source>
</reference>